<dbReference type="RefSeq" id="WP_370717287.1">
    <property type="nucleotide sequence ID" value="NZ_JBGGTQ010000002.1"/>
</dbReference>
<evidence type="ECO:0000256" key="2">
    <source>
        <dbReference type="SAM" id="SignalP"/>
    </source>
</evidence>
<dbReference type="EMBL" id="JBGGTQ010000002">
    <property type="protein sequence ID" value="MEZ0491231.1"/>
    <property type="molecule type" value="Genomic_DNA"/>
</dbReference>
<organism evidence="3 4">
    <name type="scientific">Kineococcus mangrovi</name>
    <dbReference type="NCBI Taxonomy" id="1660183"/>
    <lineage>
        <taxon>Bacteria</taxon>
        <taxon>Bacillati</taxon>
        <taxon>Actinomycetota</taxon>
        <taxon>Actinomycetes</taxon>
        <taxon>Kineosporiales</taxon>
        <taxon>Kineosporiaceae</taxon>
        <taxon>Kineococcus</taxon>
    </lineage>
</organism>
<accession>A0ABV4I1S3</accession>
<reference evidence="3 4" key="1">
    <citation type="submission" date="2024-07" db="EMBL/GenBank/DDBJ databases">
        <authorList>
            <person name="Thanompreechachai J."/>
            <person name="Duangmal K."/>
        </authorList>
    </citation>
    <scope>NUCLEOTIDE SEQUENCE [LARGE SCALE GENOMIC DNA]</scope>
    <source>
        <strain evidence="3 4">TBRC 1896</strain>
    </source>
</reference>
<evidence type="ECO:0000313" key="4">
    <source>
        <dbReference type="Proteomes" id="UP001566476"/>
    </source>
</evidence>
<keyword evidence="4" id="KW-1185">Reference proteome</keyword>
<feature type="region of interest" description="Disordered" evidence="1">
    <location>
        <begin position="36"/>
        <end position="55"/>
    </location>
</feature>
<name>A0ABV4I1S3_9ACTN</name>
<feature type="chain" id="PRO_5045415213" description="Pectate lyase superfamily protein domain-containing protein" evidence="2">
    <location>
        <begin position="27"/>
        <end position="586"/>
    </location>
</feature>
<keyword evidence="2" id="KW-0732">Signal</keyword>
<proteinExistence type="predicted"/>
<evidence type="ECO:0000313" key="3">
    <source>
        <dbReference type="EMBL" id="MEZ0491231.1"/>
    </source>
</evidence>
<evidence type="ECO:0008006" key="5">
    <source>
        <dbReference type="Google" id="ProtNLM"/>
    </source>
</evidence>
<evidence type="ECO:0000256" key="1">
    <source>
        <dbReference type="SAM" id="MobiDB-lite"/>
    </source>
</evidence>
<comment type="caution">
    <text evidence="3">The sequence shown here is derived from an EMBL/GenBank/DDBJ whole genome shotgun (WGS) entry which is preliminary data.</text>
</comment>
<gene>
    <name evidence="3" type="ORF">AB2L28_03160</name>
</gene>
<dbReference type="Proteomes" id="UP001566476">
    <property type="component" value="Unassembled WGS sequence"/>
</dbReference>
<feature type="signal peptide" evidence="2">
    <location>
        <begin position="1"/>
        <end position="26"/>
    </location>
</feature>
<sequence>MTPRPAMGRRSVAKVFAAFGVGAGTAAVALSADEALNSPSSGPHSRGTIDALDPTGDSDCGPGLQLLYDRGVREVVLEPRGRYYLNTPVFLDSDDPFDCFVLHGNGADLVLGPDLPTTDAFTADRSTRWGFFPNTVRRARSGDSVAVDVDHRATGPSVGGTPRLVVNQLRVDGAKANRALAFFNRCSGRFTDVVMTAARTLVSWYDYCDAMVLDRCQGRLDEVDDAWLIYQVSNGDGITLISPKTERGIGIASLDNCKGATIASAIAGTIKVSRCRAISVVASHHECDLGSTTGFVVRSSQVSIDAAVLYPARAADVPAILVDDSGGPGSQLTLRDFTEMLFHRDGTSTVRASRKGDSSTGPLLSLTGVQPDTRVVAHQVGTRVGTLATGARWAPSAGFRITSDDDGLVQALSSPVGTWQLAQGSFEIVQRGQWKVTPSGGASGLVGCPSLQPPRWIDTAADQDDVEGSLTEGSVQYIAALRDATGAWTGTTPVSSVRVGGGQSARLRLSTSGPATLVVWRSTGADVTSAPEDVVTVPAHGPLTVFYDTGTNLGGLPWRPADDVRPPAVGDEVTPGVVLLDGSPLA</sequence>
<protein>
    <recommendedName>
        <fullName evidence="5">Pectate lyase superfamily protein domain-containing protein</fullName>
    </recommendedName>
</protein>